<dbReference type="EMBL" id="MN740154">
    <property type="protein sequence ID" value="QHT90540.1"/>
    <property type="molecule type" value="Genomic_DNA"/>
</dbReference>
<reference evidence="1" key="1">
    <citation type="journal article" date="2020" name="Nature">
        <title>Giant virus diversity and host interactions through global metagenomics.</title>
        <authorList>
            <person name="Schulz F."/>
            <person name="Roux S."/>
            <person name="Paez-Espino D."/>
            <person name="Jungbluth S."/>
            <person name="Walsh D.A."/>
            <person name="Denef V.J."/>
            <person name="McMahon K.D."/>
            <person name="Konstantinidis K.T."/>
            <person name="Eloe-Fadrosh E.A."/>
            <person name="Kyrpides N.C."/>
            <person name="Woyke T."/>
        </authorList>
    </citation>
    <scope>NUCLEOTIDE SEQUENCE</scope>
    <source>
        <strain evidence="1">GVMAG-M-3300023184-68</strain>
    </source>
</reference>
<proteinExistence type="predicted"/>
<organism evidence="1">
    <name type="scientific">viral metagenome</name>
    <dbReference type="NCBI Taxonomy" id="1070528"/>
    <lineage>
        <taxon>unclassified sequences</taxon>
        <taxon>metagenomes</taxon>
        <taxon>organismal metagenomes</taxon>
    </lineage>
</organism>
<dbReference type="AlphaFoldDB" id="A0A6C0ID44"/>
<evidence type="ECO:0000313" key="1">
    <source>
        <dbReference type="EMBL" id="QHT90540.1"/>
    </source>
</evidence>
<protein>
    <submittedName>
        <fullName evidence="1">Uncharacterized protein</fullName>
    </submittedName>
</protein>
<name>A0A6C0ID44_9ZZZZ</name>
<accession>A0A6C0ID44</accession>
<sequence length="92" mass="10975">MSCTLILENFKKLGGKLGCDYDKQTCYLSQKHKFGHINQYCEFNDETKTEIDKLYVDMKNIPEKYVKINDYLPNDYLPHKFVIQLYEPVNRT</sequence>